<keyword evidence="3" id="KW-1185">Reference proteome</keyword>
<dbReference type="Proteomes" id="UP000007875">
    <property type="component" value="Unassembled WGS sequence"/>
</dbReference>
<dbReference type="AlphaFoldDB" id="H2Z693"/>
<dbReference type="SMART" id="SM00952">
    <property type="entry name" value="RAP"/>
    <property type="match status" value="1"/>
</dbReference>
<reference evidence="2" key="3">
    <citation type="submission" date="2025-09" db="UniProtKB">
        <authorList>
            <consortium name="Ensembl"/>
        </authorList>
    </citation>
    <scope>IDENTIFICATION</scope>
</reference>
<feature type="domain" description="RAP" evidence="1">
    <location>
        <begin position="203"/>
        <end position="260"/>
    </location>
</feature>
<evidence type="ECO:0000259" key="1">
    <source>
        <dbReference type="PROSITE" id="PS51286"/>
    </source>
</evidence>
<accession>H2Z693</accession>
<dbReference type="Pfam" id="PF08373">
    <property type="entry name" value="RAP"/>
    <property type="match status" value="1"/>
</dbReference>
<proteinExistence type="predicted"/>
<sequence>MLDRFVTAVKKNMSNLDFVALSDILDSLAQVYFLPKNAEEFFEQLHMEMLRKLPTLKTSHVHNANRKLLLTAFHFAVFGRYPETLIKLTLEDKQFINNRSGSRFFMKDLCKAVSIERPDLLPPSIPTEMFMDTKPPQIYAFEKDVRHFLTNLVGGYHNYSLISSPVRNFPVFLLRMRLDGELLPATRHPSFIPPHMHQMIQNVAVVPLPRSRFCIGSRHAIGKTRLVLRLLRAQGARVVVVPHFDWDGKSSARKINLLRSKIFTQKADDTVE</sequence>
<reference evidence="2" key="2">
    <citation type="submission" date="2025-08" db="UniProtKB">
        <authorList>
            <consortium name="Ensembl"/>
        </authorList>
    </citation>
    <scope>IDENTIFICATION</scope>
</reference>
<dbReference type="HOGENOM" id="CLU_1022914_0_0_1"/>
<organism evidence="2 3">
    <name type="scientific">Ciona savignyi</name>
    <name type="common">Pacific transparent sea squirt</name>
    <dbReference type="NCBI Taxonomy" id="51511"/>
    <lineage>
        <taxon>Eukaryota</taxon>
        <taxon>Metazoa</taxon>
        <taxon>Chordata</taxon>
        <taxon>Tunicata</taxon>
        <taxon>Ascidiacea</taxon>
        <taxon>Phlebobranchia</taxon>
        <taxon>Cionidae</taxon>
        <taxon>Ciona</taxon>
    </lineage>
</organism>
<reference evidence="3" key="1">
    <citation type="submission" date="2003-08" db="EMBL/GenBank/DDBJ databases">
        <authorList>
            <person name="Birren B."/>
            <person name="Nusbaum C."/>
            <person name="Abebe A."/>
            <person name="Abouelleil A."/>
            <person name="Adekoya E."/>
            <person name="Ait-zahra M."/>
            <person name="Allen N."/>
            <person name="Allen T."/>
            <person name="An P."/>
            <person name="Anderson M."/>
            <person name="Anderson S."/>
            <person name="Arachchi H."/>
            <person name="Armbruster J."/>
            <person name="Bachantsang P."/>
            <person name="Baldwin J."/>
            <person name="Barry A."/>
            <person name="Bayul T."/>
            <person name="Blitshsteyn B."/>
            <person name="Bloom T."/>
            <person name="Blye J."/>
            <person name="Boguslavskiy L."/>
            <person name="Borowsky M."/>
            <person name="Boukhgalter B."/>
            <person name="Brunache A."/>
            <person name="Butler J."/>
            <person name="Calixte N."/>
            <person name="Calvo S."/>
            <person name="Camarata J."/>
            <person name="Campo K."/>
            <person name="Chang J."/>
            <person name="Cheshatsang Y."/>
            <person name="Citroen M."/>
            <person name="Collymore A."/>
            <person name="Considine T."/>
            <person name="Cook A."/>
            <person name="Cooke P."/>
            <person name="Corum B."/>
            <person name="Cuomo C."/>
            <person name="David R."/>
            <person name="Dawoe T."/>
            <person name="Degray S."/>
            <person name="Dodge S."/>
            <person name="Dooley K."/>
            <person name="Dorje P."/>
            <person name="Dorjee K."/>
            <person name="Dorris L."/>
            <person name="Duffey N."/>
            <person name="Dupes A."/>
            <person name="Elkins T."/>
            <person name="Engels R."/>
            <person name="Erickson J."/>
            <person name="Farina A."/>
            <person name="Faro S."/>
            <person name="Ferreira P."/>
            <person name="Fischer H."/>
            <person name="Fitzgerald M."/>
            <person name="Foley K."/>
            <person name="Gage D."/>
            <person name="Galagan J."/>
            <person name="Gearin G."/>
            <person name="Gnerre S."/>
            <person name="Gnirke A."/>
            <person name="Goyette A."/>
            <person name="Graham J."/>
            <person name="Grandbois E."/>
            <person name="Gyaltsen K."/>
            <person name="Hafez N."/>
            <person name="Hagopian D."/>
            <person name="Hagos B."/>
            <person name="Hall J."/>
            <person name="Hatcher B."/>
            <person name="Heller A."/>
            <person name="Higgins H."/>
            <person name="Honan T."/>
            <person name="Horn A."/>
            <person name="Houde N."/>
            <person name="Hughes L."/>
            <person name="Hulme W."/>
            <person name="Husby E."/>
            <person name="Iliev I."/>
            <person name="Jaffe D."/>
            <person name="Jones C."/>
            <person name="Kamal M."/>
            <person name="Kamat A."/>
            <person name="Kamvysselis M."/>
            <person name="Karlsson E."/>
            <person name="Kells C."/>
            <person name="Kieu A."/>
            <person name="Kisner P."/>
            <person name="Kodira C."/>
            <person name="Kulbokas E."/>
            <person name="Labutti K."/>
            <person name="Lama D."/>
            <person name="Landers T."/>
            <person name="Leger J."/>
            <person name="Levine S."/>
            <person name="Lewis D."/>
            <person name="Lewis T."/>
            <person name="Lindblad-toh K."/>
            <person name="Liu X."/>
            <person name="Lokyitsang T."/>
            <person name="Lokyitsang Y."/>
            <person name="Lucien O."/>
            <person name="Lui A."/>
            <person name="Ma L.J."/>
            <person name="Mabbitt R."/>
            <person name="Macdonald J."/>
            <person name="Maclean C."/>
            <person name="Major J."/>
            <person name="Manning J."/>
            <person name="Marabella R."/>
            <person name="Maru K."/>
            <person name="Matthews C."/>
            <person name="Mauceli E."/>
            <person name="Mccarthy M."/>
            <person name="Mcdonough S."/>
            <person name="Mcghee T."/>
            <person name="Meldrim J."/>
            <person name="Meneus L."/>
            <person name="Mesirov J."/>
            <person name="Mihalev A."/>
            <person name="Mihova T."/>
            <person name="Mikkelsen T."/>
            <person name="Mlenga V."/>
            <person name="Moru K."/>
            <person name="Mozes J."/>
            <person name="Mulrain L."/>
            <person name="Munson G."/>
            <person name="Naylor J."/>
            <person name="Newes C."/>
            <person name="Nguyen C."/>
            <person name="Nguyen N."/>
            <person name="Nguyen T."/>
            <person name="Nicol R."/>
            <person name="Nielsen C."/>
            <person name="Nizzari M."/>
            <person name="Norbu C."/>
            <person name="Norbu N."/>
            <person name="O'donnell P."/>
            <person name="Okoawo O."/>
            <person name="O'leary S."/>
            <person name="Omotosho B."/>
            <person name="O'neill K."/>
            <person name="Osman S."/>
            <person name="Parker S."/>
            <person name="Perrin D."/>
            <person name="Phunkhang P."/>
            <person name="Piqani B."/>
            <person name="Purcell S."/>
            <person name="Rachupka T."/>
            <person name="Ramasamy U."/>
            <person name="Rameau R."/>
            <person name="Ray V."/>
            <person name="Raymond C."/>
            <person name="Retta R."/>
            <person name="Richardson S."/>
            <person name="Rise C."/>
            <person name="Rodriguez J."/>
            <person name="Rogers J."/>
            <person name="Rogov P."/>
            <person name="Rutman M."/>
            <person name="Schupbach R."/>
            <person name="Seaman C."/>
            <person name="Settipalli S."/>
            <person name="Sharpe T."/>
            <person name="Sheridan J."/>
            <person name="Sherpa N."/>
            <person name="Shi J."/>
            <person name="Smirnov S."/>
            <person name="Smith C."/>
            <person name="Sougnez C."/>
            <person name="Spencer B."/>
            <person name="Stalker J."/>
            <person name="Stange-thomann N."/>
            <person name="Stavropoulos S."/>
            <person name="Stetson K."/>
            <person name="Stone C."/>
            <person name="Stone S."/>
            <person name="Stubbs M."/>
            <person name="Talamas J."/>
            <person name="Tchuinga P."/>
            <person name="Tenzing P."/>
            <person name="Tesfaye S."/>
            <person name="Theodore J."/>
            <person name="Thoulutsang Y."/>
            <person name="Topham K."/>
            <person name="Towey S."/>
            <person name="Tsamla T."/>
            <person name="Tsomo N."/>
            <person name="Vallee D."/>
            <person name="Vassiliev H."/>
            <person name="Venkataraman V."/>
            <person name="Vinson J."/>
            <person name="Vo A."/>
            <person name="Wade C."/>
            <person name="Wang S."/>
            <person name="Wangchuk T."/>
            <person name="Wangdi T."/>
            <person name="Whittaker C."/>
            <person name="Wilkinson J."/>
            <person name="Wu Y."/>
            <person name="Wyman D."/>
            <person name="Yadav S."/>
            <person name="Yang S."/>
            <person name="Yang X."/>
            <person name="Yeager S."/>
            <person name="Yee E."/>
            <person name="Young G."/>
            <person name="Zainoun J."/>
            <person name="Zembeck L."/>
            <person name="Zimmer A."/>
            <person name="Zody M."/>
            <person name="Lander E."/>
        </authorList>
    </citation>
    <scope>NUCLEOTIDE SEQUENCE [LARGE SCALE GENOMIC DNA]</scope>
</reference>
<dbReference type="PROSITE" id="PS51286">
    <property type="entry name" value="RAP"/>
    <property type="match status" value="1"/>
</dbReference>
<name>H2Z693_CIOSA</name>
<protein>
    <recommendedName>
        <fullName evidence="1">RAP domain-containing protein</fullName>
    </recommendedName>
</protein>
<dbReference type="InterPro" id="IPR013584">
    <property type="entry name" value="RAP"/>
</dbReference>
<evidence type="ECO:0000313" key="2">
    <source>
        <dbReference type="Ensembl" id="ENSCSAVP00000013105.1"/>
    </source>
</evidence>
<dbReference type="Ensembl" id="ENSCSAVT00000013254.1">
    <property type="protein sequence ID" value="ENSCSAVP00000013105.1"/>
    <property type="gene ID" value="ENSCSAVG00000007693.1"/>
</dbReference>
<dbReference type="InParanoid" id="H2Z693"/>
<evidence type="ECO:0000313" key="3">
    <source>
        <dbReference type="Proteomes" id="UP000007875"/>
    </source>
</evidence>